<protein>
    <submittedName>
        <fullName evidence="5">FAD-dependent oxidoreductase</fullName>
    </submittedName>
</protein>
<feature type="domain" description="4Fe-4S ferredoxin-type" evidence="4">
    <location>
        <begin position="712"/>
        <end position="742"/>
    </location>
</feature>
<dbReference type="Proteomes" id="UP000603545">
    <property type="component" value="Unassembled WGS sequence"/>
</dbReference>
<dbReference type="Gene3D" id="1.10.1060.10">
    <property type="entry name" value="Alpha-helical ferredoxin"/>
    <property type="match status" value="1"/>
</dbReference>
<feature type="domain" description="4Fe-4S ferredoxin-type" evidence="4">
    <location>
        <begin position="747"/>
        <end position="776"/>
    </location>
</feature>
<proteinExistence type="predicted"/>
<evidence type="ECO:0000256" key="3">
    <source>
        <dbReference type="ARBA" id="ARBA00023014"/>
    </source>
</evidence>
<dbReference type="PANTHER" id="PTHR43100">
    <property type="entry name" value="GLUTAMATE SYNTHASE [NADPH] SMALL CHAIN"/>
    <property type="match status" value="1"/>
</dbReference>
<accession>A0A8J6TBX4</accession>
<dbReference type="Pfam" id="PF12838">
    <property type="entry name" value="Fer4_7"/>
    <property type="match status" value="1"/>
</dbReference>
<dbReference type="InterPro" id="IPR017896">
    <property type="entry name" value="4Fe4S_Fe-S-bd"/>
</dbReference>
<dbReference type="EMBL" id="JACNLL010000054">
    <property type="protein sequence ID" value="MBC8199498.1"/>
    <property type="molecule type" value="Genomic_DNA"/>
</dbReference>
<dbReference type="SUPFAM" id="SSF69336">
    <property type="entry name" value="Alpha subunit of glutamate synthase, C-terminal domain"/>
    <property type="match status" value="1"/>
</dbReference>
<evidence type="ECO:0000313" key="5">
    <source>
        <dbReference type="EMBL" id="MBC8199498.1"/>
    </source>
</evidence>
<dbReference type="InterPro" id="IPR017900">
    <property type="entry name" value="4Fe4S_Fe_S_CS"/>
</dbReference>
<evidence type="ECO:0000259" key="4">
    <source>
        <dbReference type="PROSITE" id="PS51379"/>
    </source>
</evidence>
<dbReference type="InterPro" id="IPR028261">
    <property type="entry name" value="DPD_II"/>
</dbReference>
<keyword evidence="1" id="KW-0479">Metal-binding</keyword>
<dbReference type="PRINTS" id="PR00469">
    <property type="entry name" value="PNDRDTASEII"/>
</dbReference>
<dbReference type="GO" id="GO:0051536">
    <property type="term" value="F:iron-sulfur cluster binding"/>
    <property type="evidence" value="ECO:0007669"/>
    <property type="project" value="UniProtKB-KW"/>
</dbReference>
<evidence type="ECO:0000256" key="2">
    <source>
        <dbReference type="ARBA" id="ARBA00023004"/>
    </source>
</evidence>
<keyword evidence="2" id="KW-0408">Iron</keyword>
<dbReference type="PANTHER" id="PTHR43100:SF2">
    <property type="entry name" value="BNAA03G19380D PROTEIN"/>
    <property type="match status" value="1"/>
</dbReference>
<dbReference type="PROSITE" id="PS51379">
    <property type="entry name" value="4FE4S_FER_2"/>
    <property type="match status" value="2"/>
</dbReference>
<evidence type="ECO:0000313" key="6">
    <source>
        <dbReference type="Proteomes" id="UP000603545"/>
    </source>
</evidence>
<organism evidence="5 6">
    <name type="scientific">Candidatus Desulfaltia bathyphila</name>
    <dbReference type="NCBI Taxonomy" id="2841697"/>
    <lineage>
        <taxon>Bacteria</taxon>
        <taxon>Pseudomonadati</taxon>
        <taxon>Thermodesulfobacteriota</taxon>
        <taxon>Desulfobacteria</taxon>
        <taxon>Desulfobacterales</taxon>
        <taxon>Desulfobacterales incertae sedis</taxon>
        <taxon>Candidatus Desulfaltia</taxon>
    </lineage>
</organism>
<gene>
    <name evidence="5" type="ORF">H8E80_05565</name>
</gene>
<dbReference type="InterPro" id="IPR023753">
    <property type="entry name" value="FAD/NAD-binding_dom"/>
</dbReference>
<dbReference type="InterPro" id="IPR002489">
    <property type="entry name" value="Glu_synth_asu_C"/>
</dbReference>
<dbReference type="InterPro" id="IPR009051">
    <property type="entry name" value="Helical_ferredxn"/>
</dbReference>
<evidence type="ECO:0000256" key="1">
    <source>
        <dbReference type="ARBA" id="ARBA00022723"/>
    </source>
</evidence>
<dbReference type="PROSITE" id="PS00198">
    <property type="entry name" value="4FE4S_FER_1"/>
    <property type="match status" value="1"/>
</dbReference>
<comment type="caution">
    <text evidence="5">The sequence shown here is derived from an EMBL/GenBank/DDBJ whole genome shotgun (WGS) entry which is preliminary data.</text>
</comment>
<dbReference type="GO" id="GO:0016491">
    <property type="term" value="F:oxidoreductase activity"/>
    <property type="evidence" value="ECO:0007669"/>
    <property type="project" value="InterPro"/>
</dbReference>
<sequence length="787" mass="86167">MDKKQYIISGKKDRYRLDSRVLEELIQDAVARGYRYLKIKAYGQHGIGGRLWKAGKEAIHIEIDGYTGQRTGSLGFPNTYIEIMGPASDDVGWLNAGAQIIVHGNASNGVANGMAQGKVYVGGSIGARGMTMTKHNPRFDPPELWALGSVGDYFGEFMAGGISVVCGFEAQTPDNILGYRPFVGMVGGKLFFRGSHGVFSQADAKLVSIEDDDWNWLIKNLKIFLESIKRPELFEKISYRKKWQLIIARSPQERLEGRSRSMQSFMDGIWEKELGKGGLIGDLTDINRSPIPIITTGDLRRFVPVWENRKYMAPCEAACPIGIPVHKRWGMIRDGRMDEAVDLALLYTPFPATVCGYLCSNPCMQACTRISDSMSPIDVTKLGQASINANLPELPPESGKKIAVIGGGPAGISVAWQLRMQGHKATVYDMAKRLGGKIASVIPDSRIPQEVFSTELERVEKVISHVHLQQRLDKKEMEQLREDFDFVVIAAGAYTPRTLPVPGKERMIAALDFLIQAKQGKAKPGKRVVIIGAGNVGCDVASEAHRLGAKEIMLIDVQEPASFGKERESAEAVGATFRWPCFTKEITEEGVMLTTGEIIPADTVIISIGDAPDIEFLPDDVTTERGFIVVNEHYQTTDAGIFAIGDVVKPGLLTDAIGAGRKAANAIIDIIDGKRPLGDTRRMIDRSRVSLEYFDPKYFNSGVTSFDDLDHYGSQCSSCGTCRDCGICVAVCPESAISRQEREKDDFEYIVDETKCIGCGFCAGACPSGIWNLVENDPFTGISGGMA</sequence>
<keyword evidence="3" id="KW-0411">Iron-sulfur</keyword>
<dbReference type="GO" id="GO:0046872">
    <property type="term" value="F:metal ion binding"/>
    <property type="evidence" value="ECO:0007669"/>
    <property type="project" value="UniProtKB-KW"/>
</dbReference>
<reference evidence="5 6" key="1">
    <citation type="submission" date="2020-08" db="EMBL/GenBank/DDBJ databases">
        <title>Bridging the membrane lipid divide: bacteria of the FCB group superphylum have the potential to synthesize archaeal ether lipids.</title>
        <authorList>
            <person name="Villanueva L."/>
            <person name="Von Meijenfeldt F.A.B."/>
            <person name="Westbye A.B."/>
            <person name="Yadav S."/>
            <person name="Hopmans E.C."/>
            <person name="Dutilh B.E."/>
            <person name="Sinninghe Damste J.S."/>
        </authorList>
    </citation>
    <scope>NUCLEOTIDE SEQUENCE [LARGE SCALE GENOMIC DNA]</scope>
    <source>
        <strain evidence="5">NIOZ-UU82</strain>
    </source>
</reference>
<dbReference type="Gene3D" id="2.160.20.60">
    <property type="entry name" value="Glutamate synthase, alpha subunit, C-terminal domain"/>
    <property type="match status" value="1"/>
</dbReference>
<dbReference type="SUPFAM" id="SSF51905">
    <property type="entry name" value="FAD/NAD(P)-binding domain"/>
    <property type="match status" value="1"/>
</dbReference>
<dbReference type="Gene3D" id="3.50.50.60">
    <property type="entry name" value="FAD/NAD(P)-binding domain"/>
    <property type="match status" value="2"/>
</dbReference>
<dbReference type="SUPFAM" id="SSF54862">
    <property type="entry name" value="4Fe-4S ferredoxins"/>
    <property type="match status" value="1"/>
</dbReference>
<name>A0A8J6TBX4_9BACT</name>
<dbReference type="SUPFAM" id="SSF46548">
    <property type="entry name" value="alpha-helical ferredoxin"/>
    <property type="match status" value="1"/>
</dbReference>
<dbReference type="Pfam" id="PF07992">
    <property type="entry name" value="Pyr_redox_2"/>
    <property type="match status" value="1"/>
</dbReference>
<dbReference type="AlphaFoldDB" id="A0A8J6TBX4"/>
<dbReference type="Pfam" id="PF01493">
    <property type="entry name" value="GXGXG"/>
    <property type="match status" value="1"/>
</dbReference>
<dbReference type="PRINTS" id="PR00368">
    <property type="entry name" value="FADPNR"/>
</dbReference>
<dbReference type="Pfam" id="PF14691">
    <property type="entry name" value="Fer4_20"/>
    <property type="match status" value="1"/>
</dbReference>
<dbReference type="InterPro" id="IPR036485">
    <property type="entry name" value="Glu_synth_asu_C_sf"/>
</dbReference>
<dbReference type="InterPro" id="IPR051394">
    <property type="entry name" value="Glutamate_Synthase"/>
</dbReference>
<dbReference type="Gene3D" id="3.30.70.20">
    <property type="match status" value="1"/>
</dbReference>
<dbReference type="InterPro" id="IPR036188">
    <property type="entry name" value="FAD/NAD-bd_sf"/>
</dbReference>